<reference evidence="5" key="1">
    <citation type="journal article" date="2020" name="Stud. Mycol.">
        <title>101 Dothideomycetes genomes: a test case for predicting lifestyles and emergence of pathogens.</title>
        <authorList>
            <person name="Haridas S."/>
            <person name="Albert R."/>
            <person name="Binder M."/>
            <person name="Bloem J."/>
            <person name="Labutti K."/>
            <person name="Salamov A."/>
            <person name="Andreopoulos B."/>
            <person name="Baker S."/>
            <person name="Barry K."/>
            <person name="Bills G."/>
            <person name="Bluhm B."/>
            <person name="Cannon C."/>
            <person name="Castanera R."/>
            <person name="Culley D."/>
            <person name="Daum C."/>
            <person name="Ezra D."/>
            <person name="Gonzalez J."/>
            <person name="Henrissat B."/>
            <person name="Kuo A."/>
            <person name="Liang C."/>
            <person name="Lipzen A."/>
            <person name="Lutzoni F."/>
            <person name="Magnuson J."/>
            <person name="Mondo S."/>
            <person name="Nolan M."/>
            <person name="Ohm R."/>
            <person name="Pangilinan J."/>
            <person name="Park H.-J."/>
            <person name="Ramirez L."/>
            <person name="Alfaro M."/>
            <person name="Sun H."/>
            <person name="Tritt A."/>
            <person name="Yoshinaga Y."/>
            <person name="Zwiers L.-H."/>
            <person name="Turgeon B."/>
            <person name="Goodwin S."/>
            <person name="Spatafora J."/>
            <person name="Crous P."/>
            <person name="Grigoriev I."/>
        </authorList>
    </citation>
    <scope>NUCLEOTIDE SEQUENCE</scope>
    <source>
        <strain evidence="5">CBS 175.79</strain>
    </source>
</reference>
<accession>A0A6A5Y5T5</accession>
<dbReference type="PANTHER" id="PTHR46910:SF23">
    <property type="entry name" value="THIAMINE REPRESSIBLE GENES REGULATORY PROTEIN THI1"/>
    <property type="match status" value="1"/>
</dbReference>
<dbReference type="EMBL" id="ML978067">
    <property type="protein sequence ID" value="KAF2019914.1"/>
    <property type="molecule type" value="Genomic_DNA"/>
</dbReference>
<dbReference type="GO" id="GO:0006351">
    <property type="term" value="P:DNA-templated transcription"/>
    <property type="evidence" value="ECO:0007669"/>
    <property type="project" value="InterPro"/>
</dbReference>
<dbReference type="RefSeq" id="XP_033388253.1">
    <property type="nucleotide sequence ID" value="XM_033521000.1"/>
</dbReference>
<evidence type="ECO:0000313" key="6">
    <source>
        <dbReference type="Proteomes" id="UP000799778"/>
    </source>
</evidence>
<evidence type="ECO:0000256" key="3">
    <source>
        <dbReference type="SAM" id="MobiDB-lite"/>
    </source>
</evidence>
<protein>
    <recommendedName>
        <fullName evidence="4">Zn(2)-C6 fungal-type domain-containing protein</fullName>
    </recommendedName>
</protein>
<dbReference type="AlphaFoldDB" id="A0A6A5Y5T5"/>
<dbReference type="GO" id="GO:0008270">
    <property type="term" value="F:zinc ion binding"/>
    <property type="evidence" value="ECO:0007669"/>
    <property type="project" value="InterPro"/>
</dbReference>
<feature type="region of interest" description="Disordered" evidence="3">
    <location>
        <begin position="565"/>
        <end position="602"/>
    </location>
</feature>
<dbReference type="InterPro" id="IPR007219">
    <property type="entry name" value="XnlR_reg_dom"/>
</dbReference>
<dbReference type="CDD" id="cd12148">
    <property type="entry name" value="fungal_TF_MHR"/>
    <property type="match status" value="1"/>
</dbReference>
<feature type="compositionally biased region" description="Low complexity" evidence="3">
    <location>
        <begin position="575"/>
        <end position="594"/>
    </location>
</feature>
<dbReference type="InterPro" id="IPR036864">
    <property type="entry name" value="Zn2-C6_fun-type_DNA-bd_sf"/>
</dbReference>
<dbReference type="GeneID" id="54278397"/>
<dbReference type="PANTHER" id="PTHR46910">
    <property type="entry name" value="TRANSCRIPTION FACTOR PDR1"/>
    <property type="match status" value="1"/>
</dbReference>
<gene>
    <name evidence="5" type="ORF">BU24DRAFT_129249</name>
</gene>
<feature type="domain" description="Zn(2)-C6 fungal-type" evidence="4">
    <location>
        <begin position="33"/>
        <end position="62"/>
    </location>
</feature>
<feature type="compositionally biased region" description="Polar residues" evidence="3">
    <location>
        <begin position="565"/>
        <end position="574"/>
    </location>
</feature>
<dbReference type="PROSITE" id="PS00463">
    <property type="entry name" value="ZN2_CY6_FUNGAL_1"/>
    <property type="match status" value="1"/>
</dbReference>
<evidence type="ECO:0000313" key="5">
    <source>
        <dbReference type="EMBL" id="KAF2019914.1"/>
    </source>
</evidence>
<proteinExistence type="predicted"/>
<sequence>MQAQHEPSLPPPQQQRQRQRRNLDRERKRAARACDGCRRQKEKCDGGVPCRRCFRLKRKCEFSGRAPPRGTSDVGKSTAMAVCPTANCEPGREAVPEAMYSRVPSVPGQQDLSQRVAYLEKIIQHYAGDVTLDAVTVRNMADGADRQRRPMMETEVSVNGSDIASVDAEDFSIQPLENNITHYSGEFSHWNFSMRIKQWIDQTVLRDDTNQTPDSTVFKEYYRPEELQSPSSIVNSISSLPPRSIANFLVHSFFNHAEANYFFVERQWLEDRLDTVYERPATLSRRDVGSVCVIFAILAIGAQYAYLESYAEGHEDHPPYGLKTKVSEPFSEDNVSVMFYQQACRLLTDVIAISSLESVQACLLIGIYTLPLDASGLSYIYLNLALKLAIQNGMHRKCPVDSLNDSLRETRNRVWWTAYTIERRVGIFHGRPISISASDLDADLPVDRSINLWPSTTAIHTAHFLATLHLNQILSKMSHEISLLKNHTVREISNGLGRLIELRRGLVTWWDGLPDTLFAKATPAMNALQRSATTRTGVHLNLEYCLVRIFVGRAFIFSRSKSQISSPVSQHQPDNTTAAATAGVGAGANNNTTASPSQASTSNSDSRALLVADCIDASLTVVDLCRHLRNTIGLARASYTEFSACRAALLVIITQCLQRKTDRFRRALRSGLAMLKEMSAGCESARSELSLIEAFDRAIARLDVSSTASVAESRAGSEYAQFKRWEQSWKSDAVSLSSSAAVDRMGEGSMQHMSMPMASQQAAGPSASSWMLSDGPLQRQIPGPMPTETPLFDVDGNFASFPQTIDEFSSLLAYRFGNDLDYLQTGNHSSI</sequence>
<keyword evidence="1" id="KW-0479">Metal-binding</keyword>
<dbReference type="PROSITE" id="PS50048">
    <property type="entry name" value="ZN2_CY6_FUNGAL_2"/>
    <property type="match status" value="1"/>
</dbReference>
<dbReference type="Gene3D" id="4.10.240.10">
    <property type="entry name" value="Zn(2)-C6 fungal-type DNA-binding domain"/>
    <property type="match status" value="1"/>
</dbReference>
<name>A0A6A5Y5T5_9PLEO</name>
<evidence type="ECO:0000259" key="4">
    <source>
        <dbReference type="PROSITE" id="PS50048"/>
    </source>
</evidence>
<dbReference type="InterPro" id="IPR001138">
    <property type="entry name" value="Zn2Cys6_DnaBD"/>
</dbReference>
<evidence type="ECO:0000256" key="1">
    <source>
        <dbReference type="ARBA" id="ARBA00022723"/>
    </source>
</evidence>
<dbReference type="SMART" id="SM00066">
    <property type="entry name" value="GAL4"/>
    <property type="match status" value="1"/>
</dbReference>
<dbReference type="InterPro" id="IPR050987">
    <property type="entry name" value="AtrR-like"/>
</dbReference>
<dbReference type="GO" id="GO:0003677">
    <property type="term" value="F:DNA binding"/>
    <property type="evidence" value="ECO:0007669"/>
    <property type="project" value="InterPro"/>
</dbReference>
<dbReference type="GO" id="GO:0000981">
    <property type="term" value="F:DNA-binding transcription factor activity, RNA polymerase II-specific"/>
    <property type="evidence" value="ECO:0007669"/>
    <property type="project" value="InterPro"/>
</dbReference>
<dbReference type="Pfam" id="PF04082">
    <property type="entry name" value="Fungal_trans"/>
    <property type="match status" value="1"/>
</dbReference>
<keyword evidence="2" id="KW-0539">Nucleus</keyword>
<organism evidence="5 6">
    <name type="scientific">Aaosphaeria arxii CBS 175.79</name>
    <dbReference type="NCBI Taxonomy" id="1450172"/>
    <lineage>
        <taxon>Eukaryota</taxon>
        <taxon>Fungi</taxon>
        <taxon>Dikarya</taxon>
        <taxon>Ascomycota</taxon>
        <taxon>Pezizomycotina</taxon>
        <taxon>Dothideomycetes</taxon>
        <taxon>Pleosporomycetidae</taxon>
        <taxon>Pleosporales</taxon>
        <taxon>Pleosporales incertae sedis</taxon>
        <taxon>Aaosphaeria</taxon>
    </lineage>
</organism>
<dbReference type="CDD" id="cd00067">
    <property type="entry name" value="GAL4"/>
    <property type="match status" value="1"/>
</dbReference>
<dbReference type="Pfam" id="PF00172">
    <property type="entry name" value="Zn_clus"/>
    <property type="match status" value="1"/>
</dbReference>
<dbReference type="Proteomes" id="UP000799778">
    <property type="component" value="Unassembled WGS sequence"/>
</dbReference>
<dbReference type="OrthoDB" id="3266505at2759"/>
<dbReference type="SMART" id="SM00906">
    <property type="entry name" value="Fungal_trans"/>
    <property type="match status" value="1"/>
</dbReference>
<dbReference type="SUPFAM" id="SSF57701">
    <property type="entry name" value="Zn2/Cys6 DNA-binding domain"/>
    <property type="match status" value="1"/>
</dbReference>
<keyword evidence="6" id="KW-1185">Reference proteome</keyword>
<evidence type="ECO:0000256" key="2">
    <source>
        <dbReference type="ARBA" id="ARBA00023242"/>
    </source>
</evidence>
<feature type="region of interest" description="Disordered" evidence="3">
    <location>
        <begin position="1"/>
        <end position="43"/>
    </location>
</feature>